<protein>
    <submittedName>
        <fullName evidence="2">Nickel-dependent lactate racemase</fullName>
    </submittedName>
</protein>
<dbReference type="Pfam" id="PF09861">
    <property type="entry name" value="Lar_N"/>
    <property type="match status" value="1"/>
</dbReference>
<dbReference type="Gene3D" id="3.40.50.11440">
    <property type="match status" value="1"/>
</dbReference>
<proteinExistence type="predicted"/>
<reference evidence="2 3" key="1">
    <citation type="submission" date="2017-06" db="EMBL/GenBank/DDBJ databases">
        <authorList>
            <person name="Kim H.J."/>
            <person name="Triplett B.A."/>
        </authorList>
    </citation>
    <scope>NUCLEOTIDE SEQUENCE [LARGE SCALE GENOMIC DNA]</scope>
    <source>
        <strain evidence="2 3">DSM 8800</strain>
    </source>
</reference>
<dbReference type="RefSeq" id="WP_089383638.1">
    <property type="nucleotide sequence ID" value="NZ_FZNQ01000002.1"/>
</dbReference>
<evidence type="ECO:0000313" key="2">
    <source>
        <dbReference type="EMBL" id="SNR31470.1"/>
    </source>
</evidence>
<evidence type="ECO:0000313" key="3">
    <source>
        <dbReference type="Proteomes" id="UP000198397"/>
    </source>
</evidence>
<evidence type="ECO:0000259" key="1">
    <source>
        <dbReference type="Pfam" id="PF09861"/>
    </source>
</evidence>
<dbReference type="PANTHER" id="PTHR33171">
    <property type="entry name" value="LAR_N DOMAIN-CONTAINING PROTEIN"/>
    <property type="match status" value="1"/>
</dbReference>
<feature type="domain" description="LarA-like N-terminal" evidence="1">
    <location>
        <begin position="8"/>
        <end position="211"/>
    </location>
</feature>
<dbReference type="Proteomes" id="UP000198397">
    <property type="component" value="Unassembled WGS sequence"/>
</dbReference>
<dbReference type="InterPro" id="IPR018657">
    <property type="entry name" value="LarA-like_N"/>
</dbReference>
<sequence>MQLPFGDGRIEADLSAYETTVAEPPPIDPVDVRTAATAALDAPHGPSLESLAADAETVAIVVTDVTRDTPDDVLLDALLERVSVPRENLTVVLGLGLHRPMTDAEIREGLGDHADLAVNHDPAATVTVGELAVESFAGGDGDTGEPVAADHESIPIEVHPAVASADLVLATGMVEPHQYAGFSGGAKTVVIGAGSESIIRYTHGPDLLSSPDVRLGRIENNPFRETLDRAGDLAGPDFCINVAGTAEGVVGVSAGRPRAVVKELAAVGLEAVAAPVEGTFDAAITCVHAPKDANLYQASRAATYCCLGPHNPVRAGGRVVVPARIPEGAGEGTGERRFHEWLRSATSPEALYAEMRQGYEAGAQRAFVLARALRRNPIHVTNSDRPEVVEECLMTAHDDVVDALEPGSRVLVVPDGIHTLLTPA</sequence>
<dbReference type="Gene3D" id="3.90.226.30">
    <property type="match status" value="1"/>
</dbReference>
<dbReference type="PANTHER" id="PTHR33171:SF17">
    <property type="entry name" value="LARA-LIKE N-TERMINAL DOMAIN-CONTAINING PROTEIN"/>
    <property type="match status" value="1"/>
</dbReference>
<gene>
    <name evidence="2" type="ORF">SAMN06264855_102185</name>
</gene>
<dbReference type="AlphaFoldDB" id="A0A238VAN3"/>
<keyword evidence="3" id="KW-1185">Reference proteome</keyword>
<dbReference type="EMBL" id="FZNQ01000002">
    <property type="protein sequence ID" value="SNR31470.1"/>
    <property type="molecule type" value="Genomic_DNA"/>
</dbReference>
<name>A0A238VAN3_HALVU</name>
<dbReference type="GO" id="GO:0050043">
    <property type="term" value="F:lactate racemase activity"/>
    <property type="evidence" value="ECO:0007669"/>
    <property type="project" value="InterPro"/>
</dbReference>
<dbReference type="InterPro" id="IPR048068">
    <property type="entry name" value="LarA-like"/>
</dbReference>
<organism evidence="2 3">
    <name type="scientific">Halorubrum vacuolatum</name>
    <name type="common">Natronobacterium vacuolatum</name>
    <dbReference type="NCBI Taxonomy" id="63740"/>
    <lineage>
        <taxon>Archaea</taxon>
        <taxon>Methanobacteriati</taxon>
        <taxon>Methanobacteriota</taxon>
        <taxon>Stenosarchaea group</taxon>
        <taxon>Halobacteria</taxon>
        <taxon>Halobacteriales</taxon>
        <taxon>Haloferacaceae</taxon>
        <taxon>Halorubrum</taxon>
    </lineage>
</organism>
<accession>A0A238VAN3</accession>
<dbReference type="InterPro" id="IPR043166">
    <property type="entry name" value="LarA-like_C"/>
</dbReference>
<dbReference type="OrthoDB" id="202618at2157"/>